<evidence type="ECO:0000313" key="2">
    <source>
        <dbReference type="Proteomes" id="UP000709295"/>
    </source>
</evidence>
<sequence>MTTSGAIQKLVPTPAVIVLSDRSREAPKSVILAFKVSVSKIFLDLRSRCSTTGSRECK</sequence>
<name>A0A8J5MCE4_9STRA</name>
<protein>
    <submittedName>
        <fullName evidence="1">Uncharacterized protein</fullName>
    </submittedName>
</protein>
<dbReference type="EMBL" id="JAENGY010002079">
    <property type="protein sequence ID" value="KAG6945544.1"/>
    <property type="molecule type" value="Genomic_DNA"/>
</dbReference>
<accession>A0A8J5MCE4</accession>
<organism evidence="1 2">
    <name type="scientific">Phytophthora aleatoria</name>
    <dbReference type="NCBI Taxonomy" id="2496075"/>
    <lineage>
        <taxon>Eukaryota</taxon>
        <taxon>Sar</taxon>
        <taxon>Stramenopiles</taxon>
        <taxon>Oomycota</taxon>
        <taxon>Peronosporomycetes</taxon>
        <taxon>Peronosporales</taxon>
        <taxon>Peronosporaceae</taxon>
        <taxon>Phytophthora</taxon>
    </lineage>
</organism>
<gene>
    <name evidence="1" type="ORF">JG688_00016506</name>
</gene>
<dbReference type="Proteomes" id="UP000709295">
    <property type="component" value="Unassembled WGS sequence"/>
</dbReference>
<dbReference type="AlphaFoldDB" id="A0A8J5MCE4"/>
<keyword evidence="2" id="KW-1185">Reference proteome</keyword>
<comment type="caution">
    <text evidence="1">The sequence shown here is derived from an EMBL/GenBank/DDBJ whole genome shotgun (WGS) entry which is preliminary data.</text>
</comment>
<proteinExistence type="predicted"/>
<reference evidence="1" key="1">
    <citation type="submission" date="2021-01" db="EMBL/GenBank/DDBJ databases">
        <title>Phytophthora aleatoria, a newly-described species from Pinus radiata is distinct from Phytophthora cactorum isolates based on comparative genomics.</title>
        <authorList>
            <person name="Mcdougal R."/>
            <person name="Panda P."/>
            <person name="Williams N."/>
            <person name="Studholme D.J."/>
        </authorList>
    </citation>
    <scope>NUCLEOTIDE SEQUENCE</scope>
    <source>
        <strain evidence="1">NZFS 4037</strain>
    </source>
</reference>
<evidence type="ECO:0000313" key="1">
    <source>
        <dbReference type="EMBL" id="KAG6945544.1"/>
    </source>
</evidence>